<dbReference type="Pfam" id="PF06013">
    <property type="entry name" value="WXG100"/>
    <property type="match status" value="1"/>
</dbReference>
<dbReference type="InterPro" id="IPR036689">
    <property type="entry name" value="ESAT-6-like_sf"/>
</dbReference>
<gene>
    <name evidence="1" type="ORF">CFOLD11_40800</name>
</gene>
<dbReference type="InterPro" id="IPR010310">
    <property type="entry name" value="T7SS_ESAT-6-like"/>
</dbReference>
<sequence>MASDKGKGVCAGSIDTAKIYAAHSQIKAIVESYKEVNLEVARITQSVRENWVGEGRNEFESQYNLLIRKIDDFGDTLKEIYDALVKAEADYETSDDKLRQQYSMAMKG</sequence>
<reference evidence="1" key="1">
    <citation type="journal article" date="2023" name="Int. J. Syst. Evol. Microbiol.">
        <title>&lt;i&gt;Clostridium folliculivorans&lt;/i&gt; sp. nov., isolated from soil samples of an organic paddy in Japan.</title>
        <authorList>
            <person name="Tazawa J."/>
            <person name="Kobayashi H."/>
            <person name="Tanizawa Y."/>
            <person name="Uchino A."/>
            <person name="Tanaka F."/>
            <person name="Urashima Y."/>
            <person name="Miura S."/>
            <person name="Sakamoto M."/>
            <person name="Ohkuma M."/>
            <person name="Tohno M."/>
        </authorList>
    </citation>
    <scope>NUCLEOTIDE SEQUENCE</scope>
    <source>
        <strain evidence="1">D1-1</strain>
    </source>
</reference>
<evidence type="ECO:0008006" key="3">
    <source>
        <dbReference type="Google" id="ProtNLM"/>
    </source>
</evidence>
<organism evidence="1 2">
    <name type="scientific">Clostridium folliculivorans</name>
    <dbReference type="NCBI Taxonomy" id="2886038"/>
    <lineage>
        <taxon>Bacteria</taxon>
        <taxon>Bacillati</taxon>
        <taxon>Bacillota</taxon>
        <taxon>Clostridia</taxon>
        <taxon>Eubacteriales</taxon>
        <taxon>Clostridiaceae</taxon>
        <taxon>Clostridium</taxon>
    </lineage>
</organism>
<name>A0A9W5Y5Y1_9CLOT</name>
<dbReference type="RefSeq" id="WP_261854121.1">
    <property type="nucleotide sequence ID" value="NZ_BQXY01000010.1"/>
</dbReference>
<evidence type="ECO:0000313" key="2">
    <source>
        <dbReference type="Proteomes" id="UP001057868"/>
    </source>
</evidence>
<protein>
    <recommendedName>
        <fullName evidence="3">WXG100 family type VII secretion target</fullName>
    </recommendedName>
</protein>
<evidence type="ECO:0000313" key="1">
    <source>
        <dbReference type="EMBL" id="GKU27253.1"/>
    </source>
</evidence>
<dbReference type="Proteomes" id="UP001057868">
    <property type="component" value="Unassembled WGS sequence"/>
</dbReference>
<keyword evidence="2" id="KW-1185">Reference proteome</keyword>
<accession>A0A9W5Y5Y1</accession>
<dbReference type="AlphaFoldDB" id="A0A9W5Y5Y1"/>
<proteinExistence type="predicted"/>
<dbReference type="EMBL" id="BQXY01000010">
    <property type="protein sequence ID" value="GKU27253.1"/>
    <property type="molecule type" value="Genomic_DNA"/>
</dbReference>
<dbReference type="SUPFAM" id="SSF140453">
    <property type="entry name" value="EsxAB dimer-like"/>
    <property type="match status" value="1"/>
</dbReference>
<dbReference type="Gene3D" id="1.10.287.1060">
    <property type="entry name" value="ESAT-6-like"/>
    <property type="match status" value="1"/>
</dbReference>
<comment type="caution">
    <text evidence="1">The sequence shown here is derived from an EMBL/GenBank/DDBJ whole genome shotgun (WGS) entry which is preliminary data.</text>
</comment>